<name>A0A6A5TAY4_9PLEO</name>
<dbReference type="GO" id="GO:0016829">
    <property type="term" value="F:lyase activity"/>
    <property type="evidence" value="ECO:0007669"/>
    <property type="project" value="UniProtKB-KW"/>
</dbReference>
<evidence type="ECO:0000313" key="4">
    <source>
        <dbReference type="Proteomes" id="UP000800035"/>
    </source>
</evidence>
<proteinExistence type="predicted"/>
<dbReference type="OrthoDB" id="77013at2759"/>
<sequence>MSPSIQSAMLLFLALASAAPAPTTPNPLIPRALNPSCAPGGNFDLSNWTLQLPTGSAGKVDSVSASKLKGCNGWTNDKYFFTAKDSGALVMKVPGSSTSSGCVTTPNSKHCRTELRESSPQSWDSKTATNRLKASLTVKVADDSKYGTVIGQVKVDDKVSKKPLTELFINKSGTITAGVSQIPDVSSLKMTEIGKVKIGEKFSYELRYEKGVLSVVINDDAAKTLGTGSIKSPPCYFKAGNYNQGNSPSEVEFYSIDIQH</sequence>
<keyword evidence="3" id="KW-0456">Lyase</keyword>
<dbReference type="Gene3D" id="2.60.120.200">
    <property type="match status" value="1"/>
</dbReference>
<gene>
    <name evidence="3" type="ORF">CC80DRAFT_497630</name>
</gene>
<dbReference type="EMBL" id="ML977039">
    <property type="protein sequence ID" value="KAF1949314.1"/>
    <property type="molecule type" value="Genomic_DNA"/>
</dbReference>
<keyword evidence="1" id="KW-0732">Signal</keyword>
<reference evidence="3" key="1">
    <citation type="journal article" date="2020" name="Stud. Mycol.">
        <title>101 Dothideomycetes genomes: a test case for predicting lifestyles and emergence of pathogens.</title>
        <authorList>
            <person name="Haridas S."/>
            <person name="Albert R."/>
            <person name="Binder M."/>
            <person name="Bloem J."/>
            <person name="Labutti K."/>
            <person name="Salamov A."/>
            <person name="Andreopoulos B."/>
            <person name="Baker S."/>
            <person name="Barry K."/>
            <person name="Bills G."/>
            <person name="Bluhm B."/>
            <person name="Cannon C."/>
            <person name="Castanera R."/>
            <person name="Culley D."/>
            <person name="Daum C."/>
            <person name="Ezra D."/>
            <person name="Gonzalez J."/>
            <person name="Henrissat B."/>
            <person name="Kuo A."/>
            <person name="Liang C."/>
            <person name="Lipzen A."/>
            <person name="Lutzoni F."/>
            <person name="Magnuson J."/>
            <person name="Mondo S."/>
            <person name="Nolan M."/>
            <person name="Ohm R."/>
            <person name="Pangilinan J."/>
            <person name="Park H.-J."/>
            <person name="Ramirez L."/>
            <person name="Alfaro M."/>
            <person name="Sun H."/>
            <person name="Tritt A."/>
            <person name="Yoshinaga Y."/>
            <person name="Zwiers L.-H."/>
            <person name="Turgeon B."/>
            <person name="Goodwin S."/>
            <person name="Spatafora J."/>
            <person name="Crous P."/>
            <person name="Grigoriev I."/>
        </authorList>
    </citation>
    <scope>NUCLEOTIDE SEQUENCE</scope>
    <source>
        <strain evidence="3">CBS 675.92</strain>
    </source>
</reference>
<accession>A0A6A5TAY4</accession>
<protein>
    <submittedName>
        <fullName evidence="3">Alginate lyase 2</fullName>
    </submittedName>
</protein>
<dbReference type="InterPro" id="IPR014895">
    <property type="entry name" value="Alginate_lyase_2"/>
</dbReference>
<keyword evidence="4" id="KW-1185">Reference proteome</keyword>
<dbReference type="Pfam" id="PF08787">
    <property type="entry name" value="Alginate_lyase2"/>
    <property type="match status" value="1"/>
</dbReference>
<organism evidence="3 4">
    <name type="scientific">Byssothecium circinans</name>
    <dbReference type="NCBI Taxonomy" id="147558"/>
    <lineage>
        <taxon>Eukaryota</taxon>
        <taxon>Fungi</taxon>
        <taxon>Dikarya</taxon>
        <taxon>Ascomycota</taxon>
        <taxon>Pezizomycotina</taxon>
        <taxon>Dothideomycetes</taxon>
        <taxon>Pleosporomycetidae</taxon>
        <taxon>Pleosporales</taxon>
        <taxon>Massarineae</taxon>
        <taxon>Massarinaceae</taxon>
        <taxon>Byssothecium</taxon>
    </lineage>
</organism>
<evidence type="ECO:0000256" key="1">
    <source>
        <dbReference type="SAM" id="SignalP"/>
    </source>
</evidence>
<feature type="chain" id="PRO_5025573289" evidence="1">
    <location>
        <begin position="19"/>
        <end position="260"/>
    </location>
</feature>
<dbReference type="SUPFAM" id="SSF49899">
    <property type="entry name" value="Concanavalin A-like lectins/glucanases"/>
    <property type="match status" value="1"/>
</dbReference>
<dbReference type="InterPro" id="IPR013320">
    <property type="entry name" value="ConA-like_dom_sf"/>
</dbReference>
<feature type="signal peptide" evidence="1">
    <location>
        <begin position="1"/>
        <end position="18"/>
    </location>
</feature>
<feature type="domain" description="Alginate lyase 2" evidence="2">
    <location>
        <begin position="43"/>
        <end position="260"/>
    </location>
</feature>
<evidence type="ECO:0000259" key="2">
    <source>
        <dbReference type="Pfam" id="PF08787"/>
    </source>
</evidence>
<dbReference type="AlphaFoldDB" id="A0A6A5TAY4"/>
<evidence type="ECO:0000313" key="3">
    <source>
        <dbReference type="EMBL" id="KAF1949314.1"/>
    </source>
</evidence>
<dbReference type="Proteomes" id="UP000800035">
    <property type="component" value="Unassembled WGS sequence"/>
</dbReference>